<keyword evidence="1" id="KW-0175">Coiled coil</keyword>
<protein>
    <submittedName>
        <fullName evidence="2">Uncharacterized protein</fullName>
    </submittedName>
</protein>
<proteinExistence type="predicted"/>
<evidence type="ECO:0000313" key="2">
    <source>
        <dbReference type="EMBL" id="CAD9554084.1"/>
    </source>
</evidence>
<name>A0A7S2JRQ4_9EUKA</name>
<dbReference type="EMBL" id="HBGU01085356">
    <property type="protein sequence ID" value="CAD9554084.1"/>
    <property type="molecule type" value="Transcribed_RNA"/>
</dbReference>
<feature type="coiled-coil region" evidence="1">
    <location>
        <begin position="184"/>
        <end position="218"/>
    </location>
</feature>
<sequence length="322" mass="34334">MPWSILALRGRTALDTLLALHDMGGRVGIERAARVFATCDADRDSMLIGSEVLAATGEVRKELETVEAAVPAHAPDTLTTAHFRDLCKEQLHELTLLRLLLSARPAAKATVTGLAAAAASRVRGGKAARAEAAATAIEDALIAERARVLVAAEAACGVELLPFIAMFLRLASELAAAKAVVQVLADEQQRAAELAASLADAEQAARDAAVDAHEAERRQREGAFSSEVGNKLEALLTHLPDAHHLGAARKDGERAGRGIVGNIEAGAKHLVGDGAETSTRLADARGLSFRSKWEPGVHLEYFERRKKEKERSLTAMLRLMED</sequence>
<accession>A0A7S2JRQ4</accession>
<evidence type="ECO:0000256" key="1">
    <source>
        <dbReference type="SAM" id="Coils"/>
    </source>
</evidence>
<dbReference type="AlphaFoldDB" id="A0A7S2JRQ4"/>
<gene>
    <name evidence="2" type="ORF">CBRE1094_LOCUS46596</name>
</gene>
<organism evidence="2">
    <name type="scientific">Haptolina brevifila</name>
    <dbReference type="NCBI Taxonomy" id="156173"/>
    <lineage>
        <taxon>Eukaryota</taxon>
        <taxon>Haptista</taxon>
        <taxon>Haptophyta</taxon>
        <taxon>Prymnesiophyceae</taxon>
        <taxon>Prymnesiales</taxon>
        <taxon>Prymnesiaceae</taxon>
        <taxon>Haptolina</taxon>
    </lineage>
</organism>
<reference evidence="2" key="1">
    <citation type="submission" date="2021-01" db="EMBL/GenBank/DDBJ databases">
        <authorList>
            <person name="Corre E."/>
            <person name="Pelletier E."/>
            <person name="Niang G."/>
            <person name="Scheremetjew M."/>
            <person name="Finn R."/>
            <person name="Kale V."/>
            <person name="Holt S."/>
            <person name="Cochrane G."/>
            <person name="Meng A."/>
            <person name="Brown T."/>
            <person name="Cohen L."/>
        </authorList>
    </citation>
    <scope>NUCLEOTIDE SEQUENCE</scope>
    <source>
        <strain evidence="2">UTEX LB 985</strain>
    </source>
</reference>